<dbReference type="RefSeq" id="WP_083157694.1">
    <property type="nucleotide sequence ID" value="NZ_AP022560.1"/>
</dbReference>
<protein>
    <recommendedName>
        <fullName evidence="1">Helix-turn-helix domain-containing protein</fullName>
    </recommendedName>
</protein>
<reference evidence="2 3" key="1">
    <citation type="journal article" date="2019" name="Emerg. Microbes Infect.">
        <title>Comprehensive subspecies identification of 175 nontuberculous mycobacteria species based on 7547 genomic profiles.</title>
        <authorList>
            <person name="Matsumoto Y."/>
            <person name="Kinjo T."/>
            <person name="Motooka D."/>
            <person name="Nabeya D."/>
            <person name="Jung N."/>
            <person name="Uechi K."/>
            <person name="Horii T."/>
            <person name="Iida T."/>
            <person name="Fujita J."/>
            <person name="Nakamura S."/>
        </authorList>
    </citation>
    <scope>NUCLEOTIDE SEQUENCE [LARGE SCALE GENOMIC DNA]</scope>
    <source>
        <strain evidence="2 3">JCM 6375</strain>
    </source>
</reference>
<evidence type="ECO:0000313" key="2">
    <source>
        <dbReference type="EMBL" id="BBX02262.1"/>
    </source>
</evidence>
<sequence>MKTLPEPMKTTVLQADNRAARRGLVPAKPPVQRKLCTIPNVCAQLDVGRTTVYSLIDDGTLRRVKIGARTLIPQADVDAFVAGLLEGGVA</sequence>
<dbReference type="NCBIfam" id="TIGR01764">
    <property type="entry name" value="excise"/>
    <property type="match status" value="1"/>
</dbReference>
<organism evidence="2 3">
    <name type="scientific">Mycolicibacterium moriokaense</name>
    <dbReference type="NCBI Taxonomy" id="39691"/>
    <lineage>
        <taxon>Bacteria</taxon>
        <taxon>Bacillati</taxon>
        <taxon>Actinomycetota</taxon>
        <taxon>Actinomycetes</taxon>
        <taxon>Mycobacteriales</taxon>
        <taxon>Mycobacteriaceae</taxon>
        <taxon>Mycolicibacterium</taxon>
    </lineage>
</organism>
<proteinExistence type="predicted"/>
<dbReference type="InterPro" id="IPR010093">
    <property type="entry name" value="SinI_DNA-bd"/>
</dbReference>
<gene>
    <name evidence="2" type="ORF">MMOR_31980</name>
</gene>
<dbReference type="EMBL" id="AP022560">
    <property type="protein sequence ID" value="BBX02262.1"/>
    <property type="molecule type" value="Genomic_DNA"/>
</dbReference>
<evidence type="ECO:0000259" key="1">
    <source>
        <dbReference type="Pfam" id="PF12728"/>
    </source>
</evidence>
<dbReference type="Pfam" id="PF12728">
    <property type="entry name" value="HTH_17"/>
    <property type="match status" value="1"/>
</dbReference>
<dbReference type="InterPro" id="IPR041657">
    <property type="entry name" value="HTH_17"/>
</dbReference>
<evidence type="ECO:0000313" key="3">
    <source>
        <dbReference type="Proteomes" id="UP000466681"/>
    </source>
</evidence>
<keyword evidence="3" id="KW-1185">Reference proteome</keyword>
<dbReference type="KEGG" id="mmor:MMOR_31980"/>
<dbReference type="Proteomes" id="UP000466681">
    <property type="component" value="Chromosome"/>
</dbReference>
<dbReference type="GO" id="GO:0003677">
    <property type="term" value="F:DNA binding"/>
    <property type="evidence" value="ECO:0007669"/>
    <property type="project" value="InterPro"/>
</dbReference>
<dbReference type="AlphaFoldDB" id="A0AAD1HBG9"/>
<name>A0AAD1HBG9_9MYCO</name>
<accession>A0AAD1HBG9</accession>
<feature type="domain" description="Helix-turn-helix" evidence="1">
    <location>
        <begin position="36"/>
        <end position="82"/>
    </location>
</feature>